<dbReference type="SUPFAM" id="SSF47336">
    <property type="entry name" value="ACP-like"/>
    <property type="match status" value="2"/>
</dbReference>
<dbReference type="CDD" id="cd08956">
    <property type="entry name" value="KR_3_FAS_SDR_x"/>
    <property type="match status" value="1"/>
</dbReference>
<evidence type="ECO:0000313" key="12">
    <source>
        <dbReference type="EMBL" id="RSM35684.1"/>
    </source>
</evidence>
<dbReference type="CDD" id="cd08952">
    <property type="entry name" value="KR_1_SDR_x"/>
    <property type="match status" value="1"/>
</dbReference>
<evidence type="ECO:0000256" key="7">
    <source>
        <dbReference type="PROSITE-ProRule" id="PRU01363"/>
    </source>
</evidence>
<dbReference type="FunFam" id="1.10.1200.10:FF:000007">
    <property type="entry name" value="Probable polyketide synthase pks17"/>
    <property type="match status" value="2"/>
</dbReference>
<evidence type="ECO:0000256" key="8">
    <source>
        <dbReference type="SAM" id="MobiDB-lite"/>
    </source>
</evidence>
<dbReference type="InterPro" id="IPR049900">
    <property type="entry name" value="PKS_mFAS_DH"/>
</dbReference>
<dbReference type="InterPro" id="IPR014030">
    <property type="entry name" value="Ketoacyl_synth_N"/>
</dbReference>
<feature type="active site" description="Proton donor; for dehydratase activity" evidence="7">
    <location>
        <position position="700"/>
    </location>
</feature>
<dbReference type="SUPFAM" id="SSF55048">
    <property type="entry name" value="Probable ACP-binding domain of malonyl-CoA ACP transacylase"/>
    <property type="match status" value="2"/>
</dbReference>
<dbReference type="InterPro" id="IPR016039">
    <property type="entry name" value="Thiolase-like"/>
</dbReference>
<dbReference type="PROSITE" id="PS00012">
    <property type="entry name" value="PHOSPHOPANTETHEINE"/>
    <property type="match status" value="2"/>
</dbReference>
<dbReference type="InterPro" id="IPR001227">
    <property type="entry name" value="Ac_transferase_dom_sf"/>
</dbReference>
<dbReference type="GO" id="GO:0004312">
    <property type="term" value="F:fatty acid synthase activity"/>
    <property type="evidence" value="ECO:0007669"/>
    <property type="project" value="TreeGrafter"/>
</dbReference>
<dbReference type="SUPFAM" id="SSF51735">
    <property type="entry name" value="NAD(P)-binding Rossmann-fold domains"/>
    <property type="match status" value="4"/>
</dbReference>
<evidence type="ECO:0000256" key="1">
    <source>
        <dbReference type="ARBA" id="ARBA00022450"/>
    </source>
</evidence>
<dbReference type="SMART" id="SM00822">
    <property type="entry name" value="PKS_KR"/>
    <property type="match status" value="2"/>
</dbReference>
<gene>
    <name evidence="12" type="ORF">DMA12_43300</name>
</gene>
<dbReference type="InterPro" id="IPR016035">
    <property type="entry name" value="Acyl_Trfase/lysoPLipase"/>
</dbReference>
<accession>A0A428VXV3</accession>
<evidence type="ECO:0000313" key="13">
    <source>
        <dbReference type="Proteomes" id="UP000286716"/>
    </source>
</evidence>
<keyword evidence="1" id="KW-0596">Phosphopantetheine</keyword>
<dbReference type="Pfam" id="PF18369">
    <property type="entry name" value="PKS_DE"/>
    <property type="match status" value="1"/>
</dbReference>
<dbReference type="InterPro" id="IPR020807">
    <property type="entry name" value="PKS_DH"/>
</dbReference>
<dbReference type="Gene3D" id="3.40.47.10">
    <property type="match status" value="2"/>
</dbReference>
<dbReference type="Gene3D" id="6.10.140.1830">
    <property type="match status" value="1"/>
</dbReference>
<dbReference type="Gene3D" id="3.40.366.10">
    <property type="entry name" value="Malonyl-Coenzyme A Acyl Carrier Protein, domain 2"/>
    <property type="match status" value="2"/>
</dbReference>
<dbReference type="PROSITE" id="PS52004">
    <property type="entry name" value="KS3_2"/>
    <property type="match status" value="1"/>
</dbReference>
<dbReference type="FunFam" id="3.40.47.10:FF:000019">
    <property type="entry name" value="Polyketide synthase type I"/>
    <property type="match status" value="1"/>
</dbReference>
<dbReference type="InterPro" id="IPR049552">
    <property type="entry name" value="PKS_DH_N"/>
</dbReference>
<dbReference type="Pfam" id="PF00550">
    <property type="entry name" value="PP-binding"/>
    <property type="match status" value="2"/>
</dbReference>
<dbReference type="Pfam" id="PF02801">
    <property type="entry name" value="Ketoacyl-synt_C"/>
    <property type="match status" value="1"/>
</dbReference>
<evidence type="ECO:0000256" key="3">
    <source>
        <dbReference type="ARBA" id="ARBA00022679"/>
    </source>
</evidence>
<comment type="caution">
    <text evidence="12">The sequence shown here is derived from an EMBL/GenBank/DDBJ whole genome shotgun (WGS) entry which is preliminary data.</text>
</comment>
<evidence type="ECO:0000256" key="4">
    <source>
        <dbReference type="ARBA" id="ARBA00022737"/>
    </source>
</evidence>
<dbReference type="Pfam" id="PF00698">
    <property type="entry name" value="Acyl_transf_1"/>
    <property type="match status" value="2"/>
</dbReference>
<dbReference type="Pfam" id="PF16197">
    <property type="entry name" value="KAsynt_C_assoc"/>
    <property type="match status" value="2"/>
</dbReference>
<dbReference type="InterPro" id="IPR018201">
    <property type="entry name" value="Ketoacyl_synth_AS"/>
</dbReference>
<dbReference type="InterPro" id="IPR050091">
    <property type="entry name" value="PKS_NRPS_Biosynth_Enz"/>
</dbReference>
<evidence type="ECO:0000256" key="6">
    <source>
        <dbReference type="ARBA" id="ARBA00023315"/>
    </source>
</evidence>
<dbReference type="PANTHER" id="PTHR43775">
    <property type="entry name" value="FATTY ACID SYNTHASE"/>
    <property type="match status" value="1"/>
</dbReference>
<dbReference type="InterPro" id="IPR014031">
    <property type="entry name" value="Ketoacyl_synth_C"/>
</dbReference>
<dbReference type="InterPro" id="IPR036736">
    <property type="entry name" value="ACP-like_sf"/>
</dbReference>
<dbReference type="GO" id="GO:0004315">
    <property type="term" value="F:3-oxoacyl-[acyl-carrier-protein] synthase activity"/>
    <property type="evidence" value="ECO:0007669"/>
    <property type="project" value="InterPro"/>
</dbReference>
<dbReference type="InterPro" id="IPR049551">
    <property type="entry name" value="PKS_DH_C"/>
</dbReference>
<dbReference type="InterPro" id="IPR036291">
    <property type="entry name" value="NAD(P)-bd_dom_sf"/>
</dbReference>
<dbReference type="Gene3D" id="3.30.70.3290">
    <property type="match status" value="2"/>
</dbReference>
<dbReference type="InterPro" id="IPR032821">
    <property type="entry name" value="PKS_assoc"/>
</dbReference>
<dbReference type="NCBIfam" id="NF045894">
    <property type="entry name" value="PKS_plus_SDR"/>
    <property type="match status" value="1"/>
</dbReference>
<dbReference type="CDD" id="cd00833">
    <property type="entry name" value="PKS"/>
    <property type="match status" value="1"/>
</dbReference>
<keyword evidence="4" id="KW-0677">Repeat</keyword>
<evidence type="ECO:0000259" key="9">
    <source>
        <dbReference type="PROSITE" id="PS50075"/>
    </source>
</evidence>
<feature type="active site" description="Proton acceptor; for dehydratase activity" evidence="7">
    <location>
        <position position="540"/>
    </location>
</feature>
<dbReference type="PANTHER" id="PTHR43775:SF51">
    <property type="entry name" value="INACTIVE PHENOLPHTHIOCEROL SYNTHESIS POLYKETIDE SYNTHASE TYPE I PKS1-RELATED"/>
    <property type="match status" value="1"/>
</dbReference>
<dbReference type="InterPro" id="IPR041618">
    <property type="entry name" value="PKS_DE"/>
</dbReference>
<dbReference type="InterPro" id="IPR016036">
    <property type="entry name" value="Malonyl_transacylase_ACP-bd"/>
</dbReference>
<feature type="region of interest" description="N-terminal hotdog fold" evidence="7">
    <location>
        <begin position="508"/>
        <end position="630"/>
    </location>
</feature>
<dbReference type="SMART" id="SM01294">
    <property type="entry name" value="PKS_PP_betabranch"/>
    <property type="match status" value="2"/>
</dbReference>
<evidence type="ECO:0000259" key="10">
    <source>
        <dbReference type="PROSITE" id="PS52004"/>
    </source>
</evidence>
<dbReference type="SUPFAM" id="SSF53901">
    <property type="entry name" value="Thiolase-like"/>
    <property type="match status" value="2"/>
</dbReference>
<keyword evidence="2" id="KW-0597">Phosphoprotein</keyword>
<dbReference type="InterPro" id="IPR009081">
    <property type="entry name" value="PP-bd_ACP"/>
</dbReference>
<dbReference type="EMBL" id="QHHU01000100">
    <property type="protein sequence ID" value="RSM35684.1"/>
    <property type="molecule type" value="Genomic_DNA"/>
</dbReference>
<evidence type="ECO:0008006" key="14">
    <source>
        <dbReference type="Google" id="ProtNLM"/>
    </source>
</evidence>
<dbReference type="SMART" id="SM00826">
    <property type="entry name" value="PKS_DH"/>
    <property type="match status" value="1"/>
</dbReference>
<dbReference type="Proteomes" id="UP000286716">
    <property type="component" value="Unassembled WGS sequence"/>
</dbReference>
<feature type="domain" description="Carrier" evidence="9">
    <location>
        <begin position="2710"/>
        <end position="2788"/>
    </location>
</feature>
<proteinExistence type="predicted"/>
<dbReference type="OrthoDB" id="9778690at2"/>
<dbReference type="PROSITE" id="PS00606">
    <property type="entry name" value="KS3_1"/>
    <property type="match status" value="1"/>
</dbReference>
<dbReference type="PROSITE" id="PS52019">
    <property type="entry name" value="PKS_MFAS_DH"/>
    <property type="match status" value="1"/>
</dbReference>
<sequence length="2869" mass="301536">GVAGIIKMVMAMRHGVLPRTLHVDERSSHVDWESGAVSLLTETRDWPGLDRPRRAAVSSFGISGTNAHTILEQPAEPAPVVEASTEDVLVPWVLSAKSPDALTAQAAALPERAVGEAAVDVAWSLARTRSAFEHRAVVLAADTETALTSLRNGEVLSGTRVRGKLAVLFSGQGAQRAGMGRELYVRYPVFAEALDEVLAELEIENLREVMWFGDGLDRTEYTQPALFAVEVALFRLVESWGVKPDFVAGHSVGEITAAYVAGVLSLADACSLVAARGRLMQALPAGGAMLAVRATEEQARQWTEVSIAAVNSPNAVVLSGSEEAIDGIRADRAKRLPVSHAFHSSLMEPMLAEFARALDGITFHEPTLPVVSNVTGGFRDQGSIEYWVRHVRDTVRFADGLNTLHGEGVRTFLELGPDATLTTHVAELAGVTGIPALRKDKPEGECVVRALSLLYIQGAAIDWDAFFAPLKPRRVDLPTYPFQHQVFWPKPRANAGDATGFGLAATGHPLLSAAVAMADASGVVLTGSLSLRTHPWLAEHVVNGQVLFPGTGFVELAIRAGDEAGCARLADLTLLAPLALPAREPVQIQVRVAAEQADGTRGLMIYSRSGSGHDWIQHATGTLRPGAAATGSTGLETWPPAATPVDIETFYAELEALGLAYGPRFRGVESVWKGAGNEWFAEVALDAETDGFGVHPALLDAALHGIRYLRSGEPGGAVVPFAWHDVELHATGATRLRVRLTRSGEDTIALAATDHDGVPVVTVGSLTLRSAGTAPVAVRREGLFDVDWTPATATSRTGLSRIAVVGAEDLAGLLLGAGLPVQTASDLAALAATDVPRVVLAEVAPPAGDVPSGVHTLTAEVLDLVQRWLAEEAFAGSRLVLLTRHAGVRTAPARGLVRSALAENPGRFALLDLAGTPDAALLIEALTCGEPEVRVTGDAVLAPRLHRATAAGSGTCSGTVLITGGTGGVGRVLTKHLLDSGAERVVLASRRGTAAWLSEVDGPVEVRTCDVSDAGSVSALVDAVAAEYGLDLVIHAAGVLADGVVGSLTPESLDTVLAPKVDAAWHLHRALEQHPDVRLVLFSSVAGVLGTAGQGNYAAANSFLDALAEVRTAEGRPTLSVAWGPWALADGLVGELSEADRDRMARAGVPPLPADRALALLDAALTVDGRIVATGLDVAALRERAVLPGVLRDVAGSVRRRVSRADAPAAADLTRRLAALTPAEQAEAVAEVIGGRIAAVLGHATGTVFDADKTFQELGFDSLTAVELRNGLDAATDLRLPTTLVFDYPTIGALTGYLLERLGSGAGQSGQVTAVTRPVSDDPIVIVGMGCRYPGGVSSPEDLWRLVADGVDAITEFPSGRGWDLDSLYDPDPEHAGTSYTRRGGFLHEAGEFDAEFFGMSPREAMATDAQQRQLLETSWEALERAGINPVSLRGSDTGVFAGVMYSDYGKLLQGSEFEAYQGMGSAPSVLSGRVSYTLGLEGPAVSVDTACSSSLVALHWAVQALRAGECSLALAGGVTVMATPNTFIQFSRQRGLSEDGRCKSYGDGADGVGWSEGAGMLVLERLSDARRNGHEVLAIIRGSAVNQDGASNGLTAPNGPSQQRVIRQALASAGLSTWDIDVVEGHGTGTTLGDPIEAQALLATYGQDRETPLWLGSLKSNIGHTQAAAGVAGIIKMVMAMRHGVLPRSLHSGDPSSHVDWESGAVSLLSESRGWPEAHRPRRAAVSSFGISGTNAHTVIEAPEPAPAAPVVVRDDVLVPWVLSARTPEALRDQARTLAEGIGDQDSVDIGGSLATSRAAFEHRAVVLAEAHAVDSLRSWAAEGVHANVISGARVRGKLAVLFSGQGAQRAGMGRELYVRYPVFAEALDEVLAELGIENLREVMWSGDGLDRTEYTQPALFAVEVALFRLVESWGVKPDFVAGHSVGEITAAYVAGVLSLADACSLVVARGRLMQALPAGGAMLAVRATEEEARLWTEVSIAAVNGPNAVVLSGSEEAIDGIRADRAKRLPVSHAFHSSLMEPMLAEFARALDGITFHEPAIPVVSNVTGGFSDQGTIEYWVRHVRDTVRFADGVNTLHGEGVRTFLELGPDATLTTHVAELDEVTGIPALRKDKPENETLLRALAGLYVQGVGVDWDAFFAPLGPRRATLPTYPFQHQTYWPIPKAAAAQADPVDAEFWAAVEREDSRTLAGELGLDGASLDTVLPALASWRTRSREQSVVDPWRYRITWAPLPEPDEVRPGTWLLVEPGDRTHQEWADHVENALTGQGLIVLRSTVDRMPVDEPIAGVLSLLGIAEHACAGFGSVPSGLAGTAELLKALAGRGITAPVWCATSGAVGVEDGEPVPHPLQATIWGLGRGAALEYPRQWGGLVDLPAELDERAARRLAATLSGAGGEDQVAIRESGSYARRMVRARRTPGSARRQWRPRGTVLITGGTGGLGATIARWAAKNGAEHLVLASRRGPAAPGAADLREELAAHGAQVTVAACDVADKEQLAALLAEIGGPHPLRAVFHATGVADHQPIAELGTDSLDTTLRAKVTSARHLAELTRDAELDAFVLFSSIAAVWGSHSQPGYCAANTYLDALAQSRRADGLPATSVSWGAWAEAGMLAGSADLDVLRSMGVTPMRPAYAVAALQQALDDDETLLTVADVDWATFAPRFTVQRPSPLLGDLPEVRTALATAGAAEPAADRVAELRGRLAGAPAAERERELVKLVRAAAARVLGHAGPAAIPPDRPFSELGFDSLTAVELRKGLVGATGLALPASLVFDRPSPAVLARFLLAELFPAGGPAGDGGAETARYQELLAAIPPARLRRSGLLDMLTRLAEDGEGTDENGDARPDGGSSLDEMDGESLLRLVRDSAQIN</sequence>
<reference evidence="12 13" key="1">
    <citation type="submission" date="2018-05" db="EMBL/GenBank/DDBJ databases">
        <title>Evolution of GPA BGCs.</title>
        <authorList>
            <person name="Waglechner N."/>
            <person name="Wright G.D."/>
        </authorList>
    </citation>
    <scope>NUCLEOTIDE SEQUENCE [LARGE SCALE GENOMIC DNA]</scope>
    <source>
        <strain evidence="12 13">DSM 5908</strain>
    </source>
</reference>
<dbReference type="Gene3D" id="3.40.50.720">
    <property type="entry name" value="NAD(P)-binding Rossmann-like Domain"/>
    <property type="match status" value="2"/>
</dbReference>
<keyword evidence="3" id="KW-0808">Transferase</keyword>
<dbReference type="SMART" id="SM00823">
    <property type="entry name" value="PKS_PP"/>
    <property type="match status" value="2"/>
</dbReference>
<dbReference type="PROSITE" id="PS50075">
    <property type="entry name" value="CARRIER"/>
    <property type="match status" value="2"/>
</dbReference>
<dbReference type="InterPro" id="IPR057326">
    <property type="entry name" value="KR_dom"/>
</dbReference>
<dbReference type="InterPro" id="IPR014043">
    <property type="entry name" value="Acyl_transferase_dom"/>
</dbReference>
<keyword evidence="13" id="KW-1185">Reference proteome</keyword>
<evidence type="ECO:0000259" key="11">
    <source>
        <dbReference type="PROSITE" id="PS52019"/>
    </source>
</evidence>
<dbReference type="Pfam" id="PF08659">
    <property type="entry name" value="KR"/>
    <property type="match status" value="2"/>
</dbReference>
<feature type="domain" description="Carrier" evidence="9">
    <location>
        <begin position="1227"/>
        <end position="1302"/>
    </location>
</feature>
<evidence type="ECO:0000256" key="2">
    <source>
        <dbReference type="ARBA" id="ARBA00022553"/>
    </source>
</evidence>
<protein>
    <recommendedName>
        <fullName evidence="14">Polyketide synthase</fullName>
    </recommendedName>
</protein>
<dbReference type="InterPro" id="IPR013968">
    <property type="entry name" value="PKS_KR"/>
</dbReference>
<dbReference type="InterPro" id="IPR042104">
    <property type="entry name" value="PKS_dehydratase_sf"/>
</dbReference>
<keyword evidence="5" id="KW-0511">Multifunctional enzyme</keyword>
<feature type="region of interest" description="C-terminal hotdog fold" evidence="7">
    <location>
        <begin position="642"/>
        <end position="777"/>
    </location>
</feature>
<keyword evidence="6" id="KW-0012">Acyltransferase</keyword>
<dbReference type="SUPFAM" id="SSF52151">
    <property type="entry name" value="FabD/lysophospholipase-like"/>
    <property type="match status" value="2"/>
</dbReference>
<dbReference type="Pfam" id="PF00109">
    <property type="entry name" value="ketoacyl-synt"/>
    <property type="match status" value="1"/>
</dbReference>
<dbReference type="GO" id="GO:0031177">
    <property type="term" value="F:phosphopantetheine binding"/>
    <property type="evidence" value="ECO:0007669"/>
    <property type="project" value="InterPro"/>
</dbReference>
<feature type="non-terminal residue" evidence="12">
    <location>
        <position position="1"/>
    </location>
</feature>
<dbReference type="InterPro" id="IPR020841">
    <property type="entry name" value="PKS_Beta-ketoAc_synthase_dom"/>
</dbReference>
<dbReference type="GO" id="GO:0006633">
    <property type="term" value="P:fatty acid biosynthetic process"/>
    <property type="evidence" value="ECO:0007669"/>
    <property type="project" value="InterPro"/>
</dbReference>
<evidence type="ECO:0000256" key="5">
    <source>
        <dbReference type="ARBA" id="ARBA00023268"/>
    </source>
</evidence>
<dbReference type="SMART" id="SM00827">
    <property type="entry name" value="PKS_AT"/>
    <property type="match status" value="2"/>
</dbReference>
<feature type="domain" description="PKS/mFAS DH" evidence="11">
    <location>
        <begin position="508"/>
        <end position="777"/>
    </location>
</feature>
<dbReference type="Pfam" id="PF21089">
    <property type="entry name" value="PKS_DH_N"/>
    <property type="match status" value="1"/>
</dbReference>
<dbReference type="Gene3D" id="3.10.129.110">
    <property type="entry name" value="Polyketide synthase dehydratase"/>
    <property type="match status" value="1"/>
</dbReference>
<name>A0A428VXV3_AMYBA</name>
<dbReference type="Gene3D" id="1.10.1200.10">
    <property type="entry name" value="ACP-like"/>
    <property type="match status" value="2"/>
</dbReference>
<feature type="region of interest" description="Disordered" evidence="8">
    <location>
        <begin position="2831"/>
        <end position="2869"/>
    </location>
</feature>
<dbReference type="Pfam" id="PF14765">
    <property type="entry name" value="PS-DH"/>
    <property type="match status" value="1"/>
</dbReference>
<organism evidence="12 13">
    <name type="scientific">Amycolatopsis balhimycina DSM 5908</name>
    <dbReference type="NCBI Taxonomy" id="1081091"/>
    <lineage>
        <taxon>Bacteria</taxon>
        <taxon>Bacillati</taxon>
        <taxon>Actinomycetota</taxon>
        <taxon>Actinomycetes</taxon>
        <taxon>Pseudonocardiales</taxon>
        <taxon>Pseudonocardiaceae</taxon>
        <taxon>Amycolatopsis</taxon>
    </lineage>
</organism>
<dbReference type="SMART" id="SM00825">
    <property type="entry name" value="PKS_KS"/>
    <property type="match status" value="1"/>
</dbReference>
<dbReference type="InterPro" id="IPR020806">
    <property type="entry name" value="PKS_PP-bd"/>
</dbReference>
<feature type="domain" description="Ketosynthase family 3 (KS3)" evidence="10">
    <location>
        <begin position="1321"/>
        <end position="1743"/>
    </location>
</feature>
<dbReference type="InterPro" id="IPR006162">
    <property type="entry name" value="Ppantetheine_attach_site"/>
</dbReference>